<dbReference type="InterPro" id="IPR005814">
    <property type="entry name" value="Aminotrans_3"/>
</dbReference>
<dbReference type="GO" id="GO:0030170">
    <property type="term" value="F:pyridoxal phosphate binding"/>
    <property type="evidence" value="ECO:0007669"/>
    <property type="project" value="InterPro"/>
</dbReference>
<dbReference type="RefSeq" id="WP_342827118.1">
    <property type="nucleotide sequence ID" value="NZ_CP046146.1"/>
</dbReference>
<organism evidence="7 8">
    <name type="scientific">Candidatus Lucifugimonas marina</name>
    <dbReference type="NCBI Taxonomy" id="3038979"/>
    <lineage>
        <taxon>Bacteria</taxon>
        <taxon>Bacillati</taxon>
        <taxon>Chloroflexota</taxon>
        <taxon>Dehalococcoidia</taxon>
        <taxon>SAR202 cluster</taxon>
        <taxon>Candidatus Lucifugimonadales</taxon>
        <taxon>Candidatus Lucifugimonadaceae</taxon>
        <taxon>Candidatus Lucifugimonas</taxon>
    </lineage>
</organism>
<dbReference type="PANTHER" id="PTHR43094:SF1">
    <property type="entry name" value="AMINOTRANSFERASE CLASS-III"/>
    <property type="match status" value="1"/>
</dbReference>
<evidence type="ECO:0000313" key="8">
    <source>
        <dbReference type="Proteomes" id="UP001219901"/>
    </source>
</evidence>
<evidence type="ECO:0000256" key="5">
    <source>
        <dbReference type="RuleBase" id="RU003560"/>
    </source>
</evidence>
<evidence type="ECO:0000313" key="7">
    <source>
        <dbReference type="EMBL" id="WFG38671.1"/>
    </source>
</evidence>
<evidence type="ECO:0000256" key="4">
    <source>
        <dbReference type="ARBA" id="ARBA00022898"/>
    </source>
</evidence>
<comment type="similarity">
    <text evidence="1 5">Belongs to the class-III pyridoxal-phosphate-dependent aminotransferase family.</text>
</comment>
<dbReference type="Gene3D" id="3.40.640.10">
    <property type="entry name" value="Type I PLP-dependent aspartate aminotransferase-like (Major domain)"/>
    <property type="match status" value="1"/>
</dbReference>
<dbReference type="GO" id="GO:0008483">
    <property type="term" value="F:transaminase activity"/>
    <property type="evidence" value="ECO:0007669"/>
    <property type="project" value="UniProtKB-KW"/>
</dbReference>
<dbReference type="EMBL" id="CP046147">
    <property type="protein sequence ID" value="WFG38671.1"/>
    <property type="molecule type" value="Genomic_DNA"/>
</dbReference>
<dbReference type="Proteomes" id="UP001219901">
    <property type="component" value="Chromosome"/>
</dbReference>
<dbReference type="FunFam" id="3.40.640.10:FF:000014">
    <property type="entry name" value="Adenosylmethionine-8-amino-7-oxononanoate aminotransferase, probable"/>
    <property type="match status" value="1"/>
</dbReference>
<evidence type="ECO:0000256" key="1">
    <source>
        <dbReference type="ARBA" id="ARBA00008954"/>
    </source>
</evidence>
<dbReference type="Proteomes" id="UP001321249">
    <property type="component" value="Unassembled WGS sequence"/>
</dbReference>
<dbReference type="CDD" id="cd00610">
    <property type="entry name" value="OAT_like"/>
    <property type="match status" value="1"/>
</dbReference>
<evidence type="ECO:0000313" key="6">
    <source>
        <dbReference type="EMBL" id="MDG0868116.1"/>
    </source>
</evidence>
<keyword evidence="3" id="KW-0808">Transferase</keyword>
<gene>
    <name evidence="6" type="ORF">GKO46_13710</name>
    <name evidence="7" type="ORF">GKO48_03295</name>
</gene>
<dbReference type="InterPro" id="IPR015424">
    <property type="entry name" value="PyrdxlP-dep_Trfase"/>
</dbReference>
<dbReference type="InterPro" id="IPR015422">
    <property type="entry name" value="PyrdxlP-dep_Trfase_small"/>
</dbReference>
<dbReference type="AlphaFoldDB" id="A0AAJ5ZH43"/>
<protein>
    <submittedName>
        <fullName evidence="7">Aminotransferase class III-fold pyridoxal phosphate-dependent enzyme</fullName>
    </submittedName>
</protein>
<proteinExistence type="inferred from homology"/>
<sequence length="460" mass="49198">MTSTINPETLSGERIEELQQIAGDHMFMHAAQTNDWRGKLKVYTKGEGVWVETADGHRYLDAMAGLWYKSAGYGRTEIADAVYAQMTAIDSSPSGGATVPQVELAGKVAELYPDHGARSFFVSGGSEAVETAVKMAKKYSILNGKAGAFKVISRRYSYHGGTAMAVSLGGSPAADPMGPLMPGAIHVNNWNSYRMPYEGDPVDVAIKCANEFEEVIKHQGVETVAAMIAEPISAAFGIQVPPAEYWQRLREIADQYNVVLIADEVITGFGRTGEYFAPMNWGVQPDITSVAKAITSGYAPLGAAIATKKIADAFVGGPNETFKHLITFGGHPIAAAAALANLKIFEREDLVGNSKRMGTYLYEQLQSLFSHKSVGDVRGGLGLLAAVELVADRETKTPFPASAGLASKLPKALFDRNLVSFRAGDVIAICPPLSINKDEVDFIVSAIDGALDELESDLGI</sequence>
<keyword evidence="4 5" id="KW-0663">Pyridoxal phosphate</keyword>
<dbReference type="InterPro" id="IPR049704">
    <property type="entry name" value="Aminotrans_3_PPA_site"/>
</dbReference>
<dbReference type="Pfam" id="PF00202">
    <property type="entry name" value="Aminotran_3"/>
    <property type="match status" value="1"/>
</dbReference>
<reference evidence="8" key="3">
    <citation type="submission" date="2023-06" db="EMBL/GenBank/DDBJ databases">
        <title>Pangenomics reveal diversification of enzyme families and niche specialization in globally abundant SAR202 bacteria.</title>
        <authorList>
            <person name="Saw J.H.W."/>
        </authorList>
    </citation>
    <scope>NUCLEOTIDE SEQUENCE [LARGE SCALE GENOMIC DNA]</scope>
    <source>
        <strain evidence="8">JH1073</strain>
    </source>
</reference>
<evidence type="ECO:0000256" key="3">
    <source>
        <dbReference type="ARBA" id="ARBA00022679"/>
    </source>
</evidence>
<dbReference type="InterPro" id="IPR015421">
    <property type="entry name" value="PyrdxlP-dep_Trfase_major"/>
</dbReference>
<dbReference type="Gene3D" id="3.90.1150.10">
    <property type="entry name" value="Aspartate Aminotransferase, domain 1"/>
    <property type="match status" value="1"/>
</dbReference>
<keyword evidence="8" id="KW-1185">Reference proteome</keyword>
<accession>A0AAJ5ZH43</accession>
<dbReference type="SUPFAM" id="SSF53383">
    <property type="entry name" value="PLP-dependent transferases"/>
    <property type="match status" value="1"/>
</dbReference>
<keyword evidence="2 7" id="KW-0032">Aminotransferase</keyword>
<dbReference type="PROSITE" id="PS00600">
    <property type="entry name" value="AA_TRANSFER_CLASS_3"/>
    <property type="match status" value="1"/>
</dbReference>
<dbReference type="PANTHER" id="PTHR43094">
    <property type="entry name" value="AMINOTRANSFERASE"/>
    <property type="match status" value="1"/>
</dbReference>
<evidence type="ECO:0000313" key="9">
    <source>
        <dbReference type="Proteomes" id="UP001321249"/>
    </source>
</evidence>
<reference evidence="7" key="2">
    <citation type="journal article" date="2023" name="Nat. Commun.">
        <title>Cultivation of marine bacteria of the SAR202 clade.</title>
        <authorList>
            <person name="Lim Y."/>
            <person name="Seo J.H."/>
            <person name="Giovannoni S.J."/>
            <person name="Kang I."/>
            <person name="Cho J.C."/>
        </authorList>
    </citation>
    <scope>NUCLEOTIDE SEQUENCE</scope>
    <source>
        <strain evidence="7">JH1073</strain>
    </source>
</reference>
<dbReference type="EMBL" id="WMBE01000007">
    <property type="protein sequence ID" value="MDG0868116.1"/>
    <property type="molecule type" value="Genomic_DNA"/>
</dbReference>
<reference evidence="8 9" key="1">
    <citation type="submission" date="2019-11" db="EMBL/GenBank/DDBJ databases">
        <authorList>
            <person name="Cho J.-C."/>
        </authorList>
    </citation>
    <scope>NUCLEOTIDE SEQUENCE [LARGE SCALE GENOMIC DNA]</scope>
    <source>
        <strain evidence="7 8">JH1073</strain>
        <strain evidence="6 9">JH702</strain>
    </source>
</reference>
<name>A0AAJ5ZH43_9CHLR</name>
<evidence type="ECO:0000256" key="2">
    <source>
        <dbReference type="ARBA" id="ARBA00022576"/>
    </source>
</evidence>